<reference evidence="4" key="1">
    <citation type="submission" date="2016-03" db="EMBL/GenBank/DDBJ databases">
        <authorList>
            <person name="Borrel G."/>
            <person name="Mccann A."/>
            <person name="O'Toole P.W."/>
        </authorList>
    </citation>
    <scope>NUCLEOTIDE SEQUENCE</scope>
    <source>
        <strain evidence="4">183</strain>
    </source>
</reference>
<name>A0A8J8TDZ7_9ARCH</name>
<dbReference type="EMBL" id="LVVT01000002">
    <property type="protein sequence ID" value="TQS84353.1"/>
    <property type="molecule type" value="Genomic_DNA"/>
</dbReference>
<organism evidence="4 5">
    <name type="scientific">Candidatus Methanomassiliicoccus intestinalis</name>
    <dbReference type="NCBI Taxonomy" id="1406512"/>
    <lineage>
        <taxon>Archaea</taxon>
        <taxon>Methanobacteriati</taxon>
        <taxon>Thermoplasmatota</taxon>
        <taxon>Thermoplasmata</taxon>
        <taxon>Methanomassiliicoccales</taxon>
        <taxon>Methanomassiliicoccaceae</taxon>
        <taxon>Methanomassiliicoccus</taxon>
    </lineage>
</organism>
<dbReference type="RefSeq" id="WP_020449723.1">
    <property type="nucleotide sequence ID" value="NZ_CAYAYA010000052.1"/>
</dbReference>
<evidence type="ECO:0000256" key="1">
    <source>
        <dbReference type="ARBA" id="ARBA00008876"/>
    </source>
</evidence>
<dbReference type="SUPFAM" id="SSF117457">
    <property type="entry name" value="FumA C-terminal domain-like"/>
    <property type="match status" value="1"/>
</dbReference>
<comment type="caution">
    <text evidence="4">The sequence shown here is derived from an EMBL/GenBank/DDBJ whole genome shotgun (WGS) entry which is preliminary data.</text>
</comment>
<protein>
    <submittedName>
        <fullName evidence="4">Fumarate hydratase</fullName>
    </submittedName>
</protein>
<comment type="similarity">
    <text evidence="1">Belongs to the class-I fumarase family.</text>
</comment>
<dbReference type="Pfam" id="PF05683">
    <property type="entry name" value="Fumerase_C"/>
    <property type="match status" value="1"/>
</dbReference>
<dbReference type="InterPro" id="IPR036660">
    <property type="entry name" value="Fe-S_hydroAse_TtdB_cat_sf"/>
</dbReference>
<evidence type="ECO:0000313" key="4">
    <source>
        <dbReference type="EMBL" id="TQS84353.1"/>
    </source>
</evidence>
<feature type="domain" description="Fe-S hydro-lyase tartrate dehydratase beta-type catalytic" evidence="3">
    <location>
        <begin position="2"/>
        <end position="174"/>
    </location>
</feature>
<dbReference type="OMA" id="IYHCGPL"/>
<dbReference type="Gene3D" id="3.20.130.10">
    <property type="entry name" value="Fe-S hydro-lyase, tartrate dehydratase beta-type, catalytic domain"/>
    <property type="match status" value="1"/>
</dbReference>
<dbReference type="NCBIfam" id="TIGR00723">
    <property type="entry name" value="ttdB_fumA_fumB"/>
    <property type="match status" value="1"/>
</dbReference>
<sequence length="193" mass="20949">MNTPLSEDDIKNLKVGETVYLSGTIFIARDEAHLRALEFYESSKELPVDFKGGVIFHCGPIVRKEDRKILAAGPTTSARMNSMEPKFIELSGIRAIIGKGGMSKDTVDAMKKFGCVYFAFTGGAAVLAAKGLENVKDVFWLDLGMPEALWVVEANNFGPLVVAIDASGNSLYDEVSRNVSKNLADSKKILGLE</sequence>
<dbReference type="PANTHER" id="PTHR43351:SF2">
    <property type="entry name" value="L(+)-TARTRATE DEHYDRATASE SUBUNIT BETA-RELATED"/>
    <property type="match status" value="1"/>
</dbReference>
<dbReference type="AlphaFoldDB" id="A0A8J8TDZ7"/>
<dbReference type="GO" id="GO:0016836">
    <property type="term" value="F:hydro-lyase activity"/>
    <property type="evidence" value="ECO:0007669"/>
    <property type="project" value="InterPro"/>
</dbReference>
<evidence type="ECO:0000259" key="3">
    <source>
        <dbReference type="Pfam" id="PF05683"/>
    </source>
</evidence>
<gene>
    <name evidence="4" type="ORF">A3207_05815</name>
</gene>
<keyword evidence="2" id="KW-0456">Lyase</keyword>
<accession>A0A8J8TDZ7</accession>
<dbReference type="PANTHER" id="PTHR43351">
    <property type="entry name" value="L(+)-TARTRATE DEHYDRATASE SUBUNIT BETA"/>
    <property type="match status" value="1"/>
</dbReference>
<proteinExistence type="inferred from homology"/>
<dbReference type="Proteomes" id="UP000752814">
    <property type="component" value="Unassembled WGS sequence"/>
</dbReference>
<evidence type="ECO:0000313" key="5">
    <source>
        <dbReference type="Proteomes" id="UP000752814"/>
    </source>
</evidence>
<dbReference type="GeneID" id="41324269"/>
<evidence type="ECO:0000256" key="2">
    <source>
        <dbReference type="ARBA" id="ARBA00023239"/>
    </source>
</evidence>
<dbReference type="InterPro" id="IPR004647">
    <property type="entry name" value="Fe-S_hydro-lyase_TtdB-typ_cat"/>
</dbReference>